<protein>
    <submittedName>
        <fullName evidence="1">Uncharacterized protein</fullName>
    </submittedName>
</protein>
<evidence type="ECO:0000313" key="1">
    <source>
        <dbReference type="EMBL" id="NBJ92268.1"/>
    </source>
</evidence>
<dbReference type="AlphaFoldDB" id="A0A9X5BED8"/>
<proteinExistence type="predicted"/>
<reference evidence="1" key="1">
    <citation type="submission" date="2018-09" db="EMBL/GenBank/DDBJ databases">
        <title>Murine metabolic-syndrome-specific gut microbial biobank.</title>
        <authorList>
            <person name="Liu C."/>
        </authorList>
    </citation>
    <scope>NUCLEOTIDE SEQUENCE</scope>
    <source>
        <strain evidence="1">D42-62</strain>
    </source>
</reference>
<name>A0A9X5BED8_9FIRM</name>
<gene>
    <name evidence="1" type="ORF">D5281_06585</name>
</gene>
<keyword evidence="2" id="KW-1185">Reference proteome</keyword>
<comment type="caution">
    <text evidence="1">The sequence shown here is derived from an EMBL/GenBank/DDBJ whole genome shotgun (WGS) entry which is preliminary data.</text>
</comment>
<dbReference type="Proteomes" id="UP001154420">
    <property type="component" value="Unassembled WGS sequence"/>
</dbReference>
<dbReference type="EMBL" id="QZDT01000007">
    <property type="protein sequence ID" value="NBJ92268.1"/>
    <property type="molecule type" value="Genomic_DNA"/>
</dbReference>
<accession>A0A9X5BED8</accession>
<evidence type="ECO:0000313" key="2">
    <source>
        <dbReference type="Proteomes" id="UP001154420"/>
    </source>
</evidence>
<dbReference type="OrthoDB" id="2052586at2"/>
<sequence length="111" mass="13184">MMYMHFCKPCHRIFMLNGHKMICPKCSNPLTELQISYLDYVEMDMEEREAFKRACDDENQLGKFKATYRMYKYSKWYKELQAQNEANLPVTTLLAAMVQQTASNYTVPHTH</sequence>
<organism evidence="1 2">
    <name type="scientific">Parablautia muri</name>
    <dbReference type="NCBI Taxonomy" id="2320879"/>
    <lineage>
        <taxon>Bacteria</taxon>
        <taxon>Bacillati</taxon>
        <taxon>Bacillota</taxon>
        <taxon>Clostridia</taxon>
        <taxon>Lachnospirales</taxon>
        <taxon>Lachnospiraceae</taxon>
        <taxon>Parablautia</taxon>
    </lineage>
</organism>
<dbReference type="RefSeq" id="WP_160559367.1">
    <property type="nucleotide sequence ID" value="NZ_QZDT01000007.1"/>
</dbReference>